<feature type="domain" description="Helix-turn-helix" evidence="2">
    <location>
        <begin position="6"/>
        <end position="55"/>
    </location>
</feature>
<reference evidence="3" key="1">
    <citation type="submission" date="2018-01" db="EMBL/GenBank/DDBJ databases">
        <authorList>
            <person name="Regsiter A."/>
            <person name="William W."/>
        </authorList>
    </citation>
    <scope>NUCLEOTIDE SEQUENCE</scope>
    <source>
        <strain evidence="3">TRIP AH-1</strain>
    </source>
</reference>
<gene>
    <name evidence="3" type="ORF">PITCH_A1680009</name>
</gene>
<evidence type="ECO:0000313" key="3">
    <source>
        <dbReference type="EMBL" id="SPD73092.1"/>
    </source>
</evidence>
<dbReference type="Pfam" id="PF12727">
    <property type="entry name" value="PBP_like"/>
    <property type="match status" value="1"/>
</dbReference>
<dbReference type="EMBL" id="OJIN01000077">
    <property type="protein sequence ID" value="SPD73092.1"/>
    <property type="molecule type" value="Genomic_DNA"/>
</dbReference>
<dbReference type="InterPro" id="IPR041657">
    <property type="entry name" value="HTH_17"/>
</dbReference>
<name>A0A445MUK9_9BACT</name>
<evidence type="ECO:0000259" key="1">
    <source>
        <dbReference type="Pfam" id="PF12727"/>
    </source>
</evidence>
<dbReference type="SUPFAM" id="SSF53850">
    <property type="entry name" value="Periplasmic binding protein-like II"/>
    <property type="match status" value="1"/>
</dbReference>
<organism evidence="3">
    <name type="scientific">uncultured Desulfobacterium sp</name>
    <dbReference type="NCBI Taxonomy" id="201089"/>
    <lineage>
        <taxon>Bacteria</taxon>
        <taxon>Pseudomonadati</taxon>
        <taxon>Thermodesulfobacteriota</taxon>
        <taxon>Desulfobacteria</taxon>
        <taxon>Desulfobacterales</taxon>
        <taxon>Desulfobacteriaceae</taxon>
        <taxon>Desulfobacterium</taxon>
        <taxon>environmental samples</taxon>
    </lineage>
</organism>
<dbReference type="InterPro" id="IPR024370">
    <property type="entry name" value="PBP_domain"/>
</dbReference>
<protein>
    <submittedName>
        <fullName evidence="3">DNA binding domain protein, excisionase family</fullName>
    </submittedName>
</protein>
<dbReference type="PANTHER" id="PTHR38431">
    <property type="entry name" value="BLL2305 PROTEIN"/>
    <property type="match status" value="1"/>
</dbReference>
<dbReference type="InterPro" id="IPR010093">
    <property type="entry name" value="SinI_DNA-bd"/>
</dbReference>
<sequence>MGDKVLLSTRELAKFLNINEKMVYSLISEKGLPATKVTGKWLFPKHLVEQWLESGTINVPKSASGPSFQGLLVLSGSNDILLERTISIFNRFYPDHLAVFGNTGSMGGIKALRSDMCHIAVSHLLQENQEEYNFDFARQELGELPAIVNFCRREQGLVLAKGNPRDIKKMADLGKKGVRIVNRPQGTGTRLLLDREIEMAGLKQENIQGYDRELERHLDVGLEILAGRADAAPCIRAVAGLLGLDFLPLRWERFDLLVPKQRFFERKVQLFLGLLHEKIFLDLVETLEGYDLSLCGRVVFPQQMQQKK</sequence>
<dbReference type="GO" id="GO:0003677">
    <property type="term" value="F:DNA binding"/>
    <property type="evidence" value="ECO:0007669"/>
    <property type="project" value="InterPro"/>
</dbReference>
<dbReference type="AlphaFoldDB" id="A0A445MUK9"/>
<dbReference type="Pfam" id="PF12728">
    <property type="entry name" value="HTH_17"/>
    <property type="match status" value="1"/>
</dbReference>
<evidence type="ECO:0000259" key="2">
    <source>
        <dbReference type="Pfam" id="PF12728"/>
    </source>
</evidence>
<accession>A0A445MUK9</accession>
<feature type="domain" description="PBP" evidence="1">
    <location>
        <begin position="94"/>
        <end position="275"/>
    </location>
</feature>
<dbReference type="PANTHER" id="PTHR38431:SF1">
    <property type="entry name" value="BLL2305 PROTEIN"/>
    <property type="match status" value="1"/>
</dbReference>
<dbReference type="NCBIfam" id="TIGR01764">
    <property type="entry name" value="excise"/>
    <property type="match status" value="1"/>
</dbReference>
<proteinExistence type="predicted"/>